<dbReference type="SFLD" id="SFLDG01129">
    <property type="entry name" value="C1.5:_HAD__Beta-PGM__Phosphata"/>
    <property type="match status" value="1"/>
</dbReference>
<dbReference type="InterPro" id="IPR023198">
    <property type="entry name" value="PGP-like_dom2"/>
</dbReference>
<dbReference type="SFLD" id="SFLDS00003">
    <property type="entry name" value="Haloacid_Dehalogenase"/>
    <property type="match status" value="1"/>
</dbReference>
<dbReference type="STRING" id="1513793.SAMN06296036_11995"/>
<dbReference type="Proteomes" id="UP000192907">
    <property type="component" value="Unassembled WGS sequence"/>
</dbReference>
<name>A0A1Y6CFH6_9BACT</name>
<dbReference type="InterPro" id="IPR023214">
    <property type="entry name" value="HAD_sf"/>
</dbReference>
<evidence type="ECO:0000313" key="1">
    <source>
        <dbReference type="EMBL" id="SMF58269.1"/>
    </source>
</evidence>
<dbReference type="CDD" id="cd07505">
    <property type="entry name" value="HAD_BPGM-like"/>
    <property type="match status" value="1"/>
</dbReference>
<evidence type="ECO:0000313" key="2">
    <source>
        <dbReference type="Proteomes" id="UP000192907"/>
    </source>
</evidence>
<dbReference type="PANTHER" id="PTHR43481">
    <property type="entry name" value="FRUCTOSE-1-PHOSPHATE PHOSPHATASE"/>
    <property type="match status" value="1"/>
</dbReference>
<dbReference type="Gene3D" id="3.40.50.1000">
    <property type="entry name" value="HAD superfamily/HAD-like"/>
    <property type="match status" value="1"/>
</dbReference>
<dbReference type="InterPro" id="IPR051806">
    <property type="entry name" value="HAD-like_SPP"/>
</dbReference>
<dbReference type="AlphaFoldDB" id="A0A1Y6CFH6"/>
<dbReference type="RefSeq" id="WP_159455553.1">
    <property type="nucleotide sequence ID" value="NZ_FWZT01000019.1"/>
</dbReference>
<gene>
    <name evidence="1" type="ORF">SAMN06296036_11995</name>
</gene>
<proteinExistence type="predicted"/>
<dbReference type="PANTHER" id="PTHR43481:SF4">
    <property type="entry name" value="GLYCEROL-1-PHOSPHATE PHOSPHOHYDROLASE 1-RELATED"/>
    <property type="match status" value="1"/>
</dbReference>
<accession>A0A1Y6CFH6</accession>
<dbReference type="EMBL" id="FWZT01000019">
    <property type="protein sequence ID" value="SMF58269.1"/>
    <property type="molecule type" value="Genomic_DNA"/>
</dbReference>
<dbReference type="Pfam" id="PF13419">
    <property type="entry name" value="HAD_2"/>
    <property type="match status" value="1"/>
</dbReference>
<sequence length="201" mass="22535">MTKDRYMKQEMTIFPGVKALIFDCDGTLVDNMHTHFLAWHKAFKEWDCQCTDQFLSDMAGVPTHETIVAYNRQFDADLPVEEFAAFKDKVALEFVTDFEPFSDTVQLVKDYHGRMPLAVVSGGQAKHVHGSLDYIGIKELFKTIITADTDVAPKPSPDIFLLAAKELGIPPEQCQVFEDADPGIQGALAAGMKITDVREYR</sequence>
<organism evidence="1 2">
    <name type="scientific">Pseudobacteriovorax antillogorgiicola</name>
    <dbReference type="NCBI Taxonomy" id="1513793"/>
    <lineage>
        <taxon>Bacteria</taxon>
        <taxon>Pseudomonadati</taxon>
        <taxon>Bdellovibrionota</taxon>
        <taxon>Oligoflexia</taxon>
        <taxon>Oligoflexales</taxon>
        <taxon>Pseudobacteriovoracaceae</taxon>
        <taxon>Pseudobacteriovorax</taxon>
    </lineage>
</organism>
<reference evidence="2" key="1">
    <citation type="submission" date="2017-04" db="EMBL/GenBank/DDBJ databases">
        <authorList>
            <person name="Varghese N."/>
            <person name="Submissions S."/>
        </authorList>
    </citation>
    <scope>NUCLEOTIDE SEQUENCE [LARGE SCALE GENOMIC DNA]</scope>
    <source>
        <strain evidence="2">RKEM611</strain>
    </source>
</reference>
<dbReference type="SUPFAM" id="SSF56784">
    <property type="entry name" value="HAD-like"/>
    <property type="match status" value="1"/>
</dbReference>
<dbReference type="InterPro" id="IPR036412">
    <property type="entry name" value="HAD-like_sf"/>
</dbReference>
<keyword evidence="2" id="KW-1185">Reference proteome</keyword>
<dbReference type="NCBIfam" id="TIGR01509">
    <property type="entry name" value="HAD-SF-IA-v3"/>
    <property type="match status" value="1"/>
</dbReference>
<dbReference type="InterPro" id="IPR006439">
    <property type="entry name" value="HAD-SF_hydro_IA"/>
</dbReference>
<dbReference type="Gene3D" id="1.10.150.240">
    <property type="entry name" value="Putative phosphatase, domain 2"/>
    <property type="match status" value="1"/>
</dbReference>
<protein>
    <submittedName>
        <fullName evidence="1">Haloacid dehalogenase superfamily, subfamily IA, variant 3 with third motif having DD or ED</fullName>
    </submittedName>
</protein>
<dbReference type="GO" id="GO:0050308">
    <property type="term" value="F:sugar-phosphatase activity"/>
    <property type="evidence" value="ECO:0007669"/>
    <property type="project" value="TreeGrafter"/>
</dbReference>
<dbReference type="InterPro" id="IPR041492">
    <property type="entry name" value="HAD_2"/>
</dbReference>